<sequence>MGHVFGYSVINDTTARDMQIKLHGGQWFKGKSLDGYGPIGPCIVPASDLDPSNLHFLT</sequence>
<gene>
    <name evidence="3" type="ORF">ABID43_002709</name>
</gene>
<protein>
    <submittedName>
        <fullName evidence="3">2-keto-4-pentenoate hydratase/2-oxohepta-3-ene-1,7-dioic acid hydratase in catechol pathway</fullName>
    </submittedName>
</protein>
<accession>A0ABV2L5P5</accession>
<evidence type="ECO:0000256" key="1">
    <source>
        <dbReference type="ARBA" id="ARBA00022723"/>
    </source>
</evidence>
<keyword evidence="4" id="KW-1185">Reference proteome</keyword>
<dbReference type="InterPro" id="IPR011234">
    <property type="entry name" value="Fumarylacetoacetase-like_C"/>
</dbReference>
<dbReference type="EMBL" id="JBEPMM010000007">
    <property type="protein sequence ID" value="MET3693162.1"/>
    <property type="molecule type" value="Genomic_DNA"/>
</dbReference>
<name>A0ABV2L5P5_9HYPH</name>
<comment type="caution">
    <text evidence="3">The sequence shown here is derived from an EMBL/GenBank/DDBJ whole genome shotgun (WGS) entry which is preliminary data.</text>
</comment>
<dbReference type="Proteomes" id="UP001549145">
    <property type="component" value="Unassembled WGS sequence"/>
</dbReference>
<keyword evidence="1" id="KW-0479">Metal-binding</keyword>
<organism evidence="3 4">
    <name type="scientific">Methylobacterium goesingense</name>
    <dbReference type="NCBI Taxonomy" id="243690"/>
    <lineage>
        <taxon>Bacteria</taxon>
        <taxon>Pseudomonadati</taxon>
        <taxon>Pseudomonadota</taxon>
        <taxon>Alphaproteobacteria</taxon>
        <taxon>Hyphomicrobiales</taxon>
        <taxon>Methylobacteriaceae</taxon>
        <taxon>Methylobacterium</taxon>
    </lineage>
</organism>
<evidence type="ECO:0000313" key="3">
    <source>
        <dbReference type="EMBL" id="MET3693162.1"/>
    </source>
</evidence>
<dbReference type="PANTHER" id="PTHR11820">
    <property type="entry name" value="ACYLPYRUVASE"/>
    <property type="match status" value="1"/>
</dbReference>
<dbReference type="PANTHER" id="PTHR11820:SF7">
    <property type="entry name" value="ACYLPYRUVASE FAHD1, MITOCHONDRIAL"/>
    <property type="match status" value="1"/>
</dbReference>
<evidence type="ECO:0000259" key="2">
    <source>
        <dbReference type="Pfam" id="PF01557"/>
    </source>
</evidence>
<dbReference type="SUPFAM" id="SSF56529">
    <property type="entry name" value="FAH"/>
    <property type="match status" value="1"/>
</dbReference>
<evidence type="ECO:0000313" key="4">
    <source>
        <dbReference type="Proteomes" id="UP001549145"/>
    </source>
</evidence>
<reference evidence="3 4" key="1">
    <citation type="submission" date="2024-06" db="EMBL/GenBank/DDBJ databases">
        <title>Genomic Encyclopedia of Type Strains, Phase IV (KMG-IV): sequencing the most valuable type-strain genomes for metagenomic binning, comparative biology and taxonomic classification.</title>
        <authorList>
            <person name="Goeker M."/>
        </authorList>
    </citation>
    <scope>NUCLEOTIDE SEQUENCE [LARGE SCALE GENOMIC DNA]</scope>
    <source>
        <strain evidence="3 4">DSM 21331</strain>
    </source>
</reference>
<dbReference type="InterPro" id="IPR036663">
    <property type="entry name" value="Fumarylacetoacetase_C_sf"/>
</dbReference>
<feature type="domain" description="Fumarylacetoacetase-like C-terminal" evidence="2">
    <location>
        <begin position="1"/>
        <end position="54"/>
    </location>
</feature>
<proteinExistence type="predicted"/>
<dbReference type="Pfam" id="PF01557">
    <property type="entry name" value="FAA_hydrolase"/>
    <property type="match status" value="1"/>
</dbReference>
<dbReference type="Gene3D" id="3.90.850.10">
    <property type="entry name" value="Fumarylacetoacetase-like, C-terminal domain"/>
    <property type="match status" value="1"/>
</dbReference>